<protein>
    <submittedName>
        <fullName evidence="2">Putative DNA-binding protein</fullName>
    </submittedName>
</protein>
<keyword evidence="2" id="KW-0238">DNA-binding</keyword>
<organism evidence="2 3">
    <name type="scientific">Flavihumibacter petaseus NBRC 106054</name>
    <dbReference type="NCBI Taxonomy" id="1220578"/>
    <lineage>
        <taxon>Bacteria</taxon>
        <taxon>Pseudomonadati</taxon>
        <taxon>Bacteroidota</taxon>
        <taxon>Chitinophagia</taxon>
        <taxon>Chitinophagales</taxon>
        <taxon>Chitinophagaceae</taxon>
        <taxon>Flavihumibacter</taxon>
    </lineage>
</organism>
<dbReference type="STRING" id="1220578.FPE01S_01_09645"/>
<evidence type="ECO:0000313" key="2">
    <source>
        <dbReference type="EMBL" id="GAO41950.1"/>
    </source>
</evidence>
<comment type="caution">
    <text evidence="2">The sequence shown here is derived from an EMBL/GenBank/DDBJ whole genome shotgun (WGS) entry which is preliminary data.</text>
</comment>
<name>A0A0E9MXU9_9BACT</name>
<sequence>MSQKVIHRIVRLDFLIRTKSTGTPKQLAKKLAISERTLYIYIAFLKQLGAVIRYCRSRNCYYYEEEGYFICGFVKSGVS</sequence>
<dbReference type="InterPro" id="IPR036388">
    <property type="entry name" value="WH-like_DNA-bd_sf"/>
</dbReference>
<dbReference type="Proteomes" id="UP000033121">
    <property type="component" value="Unassembled WGS sequence"/>
</dbReference>
<evidence type="ECO:0000259" key="1">
    <source>
        <dbReference type="Pfam" id="PF08279"/>
    </source>
</evidence>
<gene>
    <name evidence="2" type="ORF">FPE01S_01_09645</name>
</gene>
<dbReference type="RefSeq" id="WP_072053952.1">
    <property type="nucleotide sequence ID" value="NZ_BBWV01000001.1"/>
</dbReference>
<dbReference type="EMBL" id="BBWV01000001">
    <property type="protein sequence ID" value="GAO41950.1"/>
    <property type="molecule type" value="Genomic_DNA"/>
</dbReference>
<feature type="domain" description="Helix-turn-helix type 11" evidence="1">
    <location>
        <begin position="12"/>
        <end position="53"/>
    </location>
</feature>
<dbReference type="GO" id="GO:0003677">
    <property type="term" value="F:DNA binding"/>
    <property type="evidence" value="ECO:0007669"/>
    <property type="project" value="UniProtKB-KW"/>
</dbReference>
<dbReference type="InterPro" id="IPR036390">
    <property type="entry name" value="WH_DNA-bd_sf"/>
</dbReference>
<proteinExistence type="predicted"/>
<keyword evidence="3" id="KW-1185">Reference proteome</keyword>
<dbReference type="Gene3D" id="1.10.10.10">
    <property type="entry name" value="Winged helix-like DNA-binding domain superfamily/Winged helix DNA-binding domain"/>
    <property type="match status" value="1"/>
</dbReference>
<accession>A0A0E9MXU9</accession>
<dbReference type="Pfam" id="PF08279">
    <property type="entry name" value="HTH_11"/>
    <property type="match status" value="1"/>
</dbReference>
<reference evidence="2 3" key="1">
    <citation type="submission" date="2015-04" db="EMBL/GenBank/DDBJ databases">
        <title>Whole genome shotgun sequence of Flavihumibacter petaseus NBRC 106054.</title>
        <authorList>
            <person name="Miyazawa S."/>
            <person name="Hosoyama A."/>
            <person name="Hashimoto M."/>
            <person name="Noguchi M."/>
            <person name="Tsuchikane K."/>
            <person name="Ohji S."/>
            <person name="Yamazoe A."/>
            <person name="Ichikawa N."/>
            <person name="Kimura A."/>
            <person name="Fujita N."/>
        </authorList>
    </citation>
    <scope>NUCLEOTIDE SEQUENCE [LARGE SCALE GENOMIC DNA]</scope>
    <source>
        <strain evidence="2 3">NBRC 106054</strain>
    </source>
</reference>
<evidence type="ECO:0000313" key="3">
    <source>
        <dbReference type="Proteomes" id="UP000033121"/>
    </source>
</evidence>
<dbReference type="AlphaFoldDB" id="A0A0E9MXU9"/>
<dbReference type="OrthoDB" id="770928at2"/>
<dbReference type="InterPro" id="IPR013196">
    <property type="entry name" value="HTH_11"/>
</dbReference>
<dbReference type="SUPFAM" id="SSF46785">
    <property type="entry name" value="Winged helix' DNA-binding domain"/>
    <property type="match status" value="1"/>
</dbReference>